<organism evidence="9 10">
    <name type="scientific">Flavobacterium luteum</name>
    <dbReference type="NCBI Taxonomy" id="2026654"/>
    <lineage>
        <taxon>Bacteria</taxon>
        <taxon>Pseudomonadati</taxon>
        <taxon>Bacteroidota</taxon>
        <taxon>Flavobacteriia</taxon>
        <taxon>Flavobacteriales</taxon>
        <taxon>Flavobacteriaceae</taxon>
        <taxon>Flavobacterium</taxon>
    </lineage>
</organism>
<dbReference type="InterPro" id="IPR023828">
    <property type="entry name" value="Peptidase_S8_Ser-AS"/>
</dbReference>
<evidence type="ECO:0000256" key="7">
    <source>
        <dbReference type="SAM" id="SignalP"/>
    </source>
</evidence>
<dbReference type="CDD" id="cd07483">
    <property type="entry name" value="Peptidases_S8_Subtilisin_Novo-like"/>
    <property type="match status" value="1"/>
</dbReference>
<dbReference type="InterPro" id="IPR051048">
    <property type="entry name" value="Peptidase_S8/S53_subtilisin"/>
</dbReference>
<dbReference type="PIRSF" id="PIRSF037892">
    <property type="entry name" value="Subtilisin_rel_SRU_0565"/>
    <property type="match status" value="1"/>
</dbReference>
<evidence type="ECO:0000313" key="9">
    <source>
        <dbReference type="EMBL" id="KAB1157112.1"/>
    </source>
</evidence>
<comment type="similarity">
    <text evidence="1 5 6">Belongs to the peptidase S8 family.</text>
</comment>
<dbReference type="PRINTS" id="PR00723">
    <property type="entry name" value="SUBTILISIN"/>
</dbReference>
<feature type="active site" description="Charge relay system" evidence="5">
    <location>
        <position position="456"/>
    </location>
</feature>
<evidence type="ECO:0000259" key="8">
    <source>
        <dbReference type="Pfam" id="PF00082"/>
    </source>
</evidence>
<keyword evidence="7" id="KW-0732">Signal</keyword>
<accession>A0A7J5AHL7</accession>
<dbReference type="PROSITE" id="PS00138">
    <property type="entry name" value="SUBTILASE_SER"/>
    <property type="match status" value="1"/>
</dbReference>
<dbReference type="InterPro" id="IPR015500">
    <property type="entry name" value="Peptidase_S8_subtilisin-rel"/>
</dbReference>
<protein>
    <submittedName>
        <fullName evidence="9">S8 family serine peptidase</fullName>
    </submittedName>
</protein>
<keyword evidence="4 5" id="KW-0720">Serine protease</keyword>
<dbReference type="PROSITE" id="PS51257">
    <property type="entry name" value="PROKAR_LIPOPROTEIN"/>
    <property type="match status" value="1"/>
</dbReference>
<dbReference type="PROSITE" id="PS00136">
    <property type="entry name" value="SUBTILASE_ASP"/>
    <property type="match status" value="1"/>
</dbReference>
<evidence type="ECO:0000256" key="6">
    <source>
        <dbReference type="RuleBase" id="RU003355"/>
    </source>
</evidence>
<dbReference type="PANTHER" id="PTHR43399">
    <property type="entry name" value="SUBTILISIN-RELATED"/>
    <property type="match status" value="1"/>
</dbReference>
<gene>
    <name evidence="9" type="ORF">F6464_07145</name>
</gene>
<evidence type="ECO:0000256" key="5">
    <source>
        <dbReference type="PROSITE-ProRule" id="PRU01240"/>
    </source>
</evidence>
<reference evidence="9 10" key="1">
    <citation type="submission" date="2019-09" db="EMBL/GenBank/DDBJ databases">
        <title>Flavobacterium sp. nov., isolated from glacier ice.</title>
        <authorList>
            <person name="Liu Q."/>
        </authorList>
    </citation>
    <scope>NUCLEOTIDE SEQUENCE [LARGE SCALE GENOMIC DNA]</scope>
    <source>
        <strain evidence="9 10">NBRC 112527</strain>
    </source>
</reference>
<sequence>MRITKSLFLALSLLLVVTSCGTSKMIPSNVASIDKIPLKISSIKETDLKRWSHLDLTKDTLPGMSVDKAYSEILKSKKGIKVIVGVIDSGIDIGHEDLKSVIWTNSKEIAKNGIDDDKNGFIDDVNGWNFLGNTLNENLEVTRILKKEDDGSENYKKAKIAYDKKKEETLSNKEQVDFIFKAHKTICDYLKKENYTLTELKAITAVDPTLLQSKQVMISVIGQTGPDFIEEINGFKEQVYDMLNYNLNLEFNGRKVVGDNPEDITNKNYGNNIVFGPDKEHALHGTHVAGIIAQVRNNKKGGDGIANNALIMAIRAVPNGDEYDKDIALAIRYAVDNGAKVINGSFGKSFSPNKQWVFEAIKYAASKDVLIVHAAGNDGLDIDLPENKNYPNDSEDNTSEIANNMITVGALNTAYGSGLVADFSNYGSLNVDVFAPGKEIYATVPNNKYKYEQGTSMASPNVAGVAALLRSYYPSLTAVQVKQILMDSGTVVNVTVLLGENQEKRAFTNASKSGKMVNAYNALLMAEKMAKKK</sequence>
<dbReference type="AlphaFoldDB" id="A0A7J5AHL7"/>
<name>A0A7J5AHL7_9FLAO</name>
<evidence type="ECO:0000256" key="3">
    <source>
        <dbReference type="ARBA" id="ARBA00022801"/>
    </source>
</evidence>
<dbReference type="Gene3D" id="3.40.50.200">
    <property type="entry name" value="Peptidase S8/S53 domain"/>
    <property type="match status" value="2"/>
</dbReference>
<proteinExistence type="inferred from homology"/>
<evidence type="ECO:0000256" key="4">
    <source>
        <dbReference type="ARBA" id="ARBA00022825"/>
    </source>
</evidence>
<feature type="domain" description="Peptidase S8/S53" evidence="8">
    <location>
        <begin position="80"/>
        <end position="489"/>
    </location>
</feature>
<dbReference type="PROSITE" id="PS51892">
    <property type="entry name" value="SUBTILASE"/>
    <property type="match status" value="1"/>
</dbReference>
<dbReference type="RefSeq" id="WP_151107105.1">
    <property type="nucleotide sequence ID" value="NZ_WAEM01000002.1"/>
</dbReference>
<dbReference type="InterPro" id="IPR017308">
    <property type="entry name" value="Pept_S8_subtilisin_bacteroid"/>
</dbReference>
<dbReference type="GO" id="GO:0006508">
    <property type="term" value="P:proteolysis"/>
    <property type="evidence" value="ECO:0007669"/>
    <property type="project" value="UniProtKB-KW"/>
</dbReference>
<dbReference type="InterPro" id="IPR023827">
    <property type="entry name" value="Peptidase_S8_Asp-AS"/>
</dbReference>
<evidence type="ECO:0000313" key="10">
    <source>
        <dbReference type="Proteomes" id="UP000490922"/>
    </source>
</evidence>
<dbReference type="OrthoDB" id="9798386at2"/>
<evidence type="ECO:0000256" key="2">
    <source>
        <dbReference type="ARBA" id="ARBA00022670"/>
    </source>
</evidence>
<keyword evidence="10" id="KW-1185">Reference proteome</keyword>
<feature type="active site" description="Charge relay system" evidence="5">
    <location>
        <position position="88"/>
    </location>
</feature>
<comment type="caution">
    <text evidence="9">The sequence shown here is derived from an EMBL/GenBank/DDBJ whole genome shotgun (WGS) entry which is preliminary data.</text>
</comment>
<dbReference type="GO" id="GO:0004252">
    <property type="term" value="F:serine-type endopeptidase activity"/>
    <property type="evidence" value="ECO:0007669"/>
    <property type="project" value="UniProtKB-UniRule"/>
</dbReference>
<dbReference type="Proteomes" id="UP000490922">
    <property type="component" value="Unassembled WGS sequence"/>
</dbReference>
<feature type="signal peptide" evidence="7">
    <location>
        <begin position="1"/>
        <end position="21"/>
    </location>
</feature>
<dbReference type="PANTHER" id="PTHR43399:SF4">
    <property type="entry name" value="CELL WALL-ASSOCIATED PROTEASE"/>
    <property type="match status" value="1"/>
</dbReference>
<dbReference type="InterPro" id="IPR036852">
    <property type="entry name" value="Peptidase_S8/S53_dom_sf"/>
</dbReference>
<dbReference type="InterPro" id="IPR000209">
    <property type="entry name" value="Peptidase_S8/S53_dom"/>
</dbReference>
<dbReference type="EMBL" id="WAEM01000002">
    <property type="protein sequence ID" value="KAB1157112.1"/>
    <property type="molecule type" value="Genomic_DNA"/>
</dbReference>
<feature type="active site" description="Charge relay system" evidence="5">
    <location>
        <position position="284"/>
    </location>
</feature>
<dbReference type="SUPFAM" id="SSF52743">
    <property type="entry name" value="Subtilisin-like"/>
    <property type="match status" value="1"/>
</dbReference>
<keyword evidence="2 5" id="KW-0645">Protease</keyword>
<feature type="chain" id="PRO_5029670609" evidence="7">
    <location>
        <begin position="22"/>
        <end position="533"/>
    </location>
</feature>
<dbReference type="InterPro" id="IPR034080">
    <property type="entry name" value="Protease_P7-like_dom"/>
</dbReference>
<keyword evidence="3 5" id="KW-0378">Hydrolase</keyword>
<evidence type="ECO:0000256" key="1">
    <source>
        <dbReference type="ARBA" id="ARBA00011073"/>
    </source>
</evidence>
<dbReference type="Pfam" id="PF00082">
    <property type="entry name" value="Peptidase_S8"/>
    <property type="match status" value="1"/>
</dbReference>